<organism evidence="2 3">
    <name type="scientific">Martelella alba</name>
    <dbReference type="NCBI Taxonomy" id="2590451"/>
    <lineage>
        <taxon>Bacteria</taxon>
        <taxon>Pseudomonadati</taxon>
        <taxon>Pseudomonadota</taxon>
        <taxon>Alphaproteobacteria</taxon>
        <taxon>Hyphomicrobiales</taxon>
        <taxon>Aurantimonadaceae</taxon>
        <taxon>Martelella</taxon>
    </lineage>
</organism>
<sequence>MAAYCRKKGLYPKQITQWKQAFLQVPSVDDRAALKQSQKEIKQLKRELVRKEKALAKAAAIRVLRKRLREYSGETDEDD</sequence>
<dbReference type="InterPro" id="IPR002514">
    <property type="entry name" value="Transposase_8"/>
</dbReference>
<proteinExistence type="predicted"/>
<comment type="caution">
    <text evidence="2">The sequence shown here is derived from an EMBL/GenBank/DDBJ whole genome shotgun (WGS) entry which is preliminary data.</text>
</comment>
<keyword evidence="1" id="KW-0175">Coiled coil</keyword>
<accession>A0ABY2SDA9</accession>
<evidence type="ECO:0000256" key="1">
    <source>
        <dbReference type="SAM" id="Coils"/>
    </source>
</evidence>
<reference evidence="2 3" key="1">
    <citation type="submission" date="2019-04" db="EMBL/GenBank/DDBJ databases">
        <authorList>
            <person name="Li M."/>
            <person name="Gao C."/>
        </authorList>
    </citation>
    <scope>NUCLEOTIDE SEQUENCE [LARGE SCALE GENOMIC DNA]</scope>
    <source>
        <strain evidence="2 3">BGMRC 2031</strain>
    </source>
</reference>
<name>A0ABY2SDA9_9HYPH</name>
<keyword evidence="3" id="KW-1185">Reference proteome</keyword>
<protein>
    <submittedName>
        <fullName evidence="2">Transposase</fullName>
    </submittedName>
</protein>
<dbReference type="Proteomes" id="UP000305202">
    <property type="component" value="Unassembled WGS sequence"/>
</dbReference>
<gene>
    <name evidence="2" type="ORF">FCN80_25520</name>
</gene>
<evidence type="ECO:0000313" key="2">
    <source>
        <dbReference type="EMBL" id="TKI02256.1"/>
    </source>
</evidence>
<dbReference type="Pfam" id="PF01527">
    <property type="entry name" value="HTH_Tnp_1"/>
    <property type="match status" value="1"/>
</dbReference>
<feature type="coiled-coil region" evidence="1">
    <location>
        <begin position="27"/>
        <end position="61"/>
    </location>
</feature>
<evidence type="ECO:0000313" key="3">
    <source>
        <dbReference type="Proteomes" id="UP000305202"/>
    </source>
</evidence>
<dbReference type="EMBL" id="SZPQ01000095">
    <property type="protein sequence ID" value="TKI02256.1"/>
    <property type="molecule type" value="Genomic_DNA"/>
</dbReference>